<organism evidence="4 6">
    <name type="scientific">Mannheimia haemolytica</name>
    <name type="common">Pasteurella haemolytica</name>
    <dbReference type="NCBI Taxonomy" id="75985"/>
    <lineage>
        <taxon>Bacteria</taxon>
        <taxon>Pseudomonadati</taxon>
        <taxon>Pseudomonadota</taxon>
        <taxon>Gammaproteobacteria</taxon>
        <taxon>Pasteurellales</taxon>
        <taxon>Pasteurellaceae</taxon>
        <taxon>Mannheimia</taxon>
    </lineage>
</organism>
<dbReference type="RefSeq" id="WP_006248322.1">
    <property type="nucleotide sequence ID" value="NZ_CP011098.1"/>
</dbReference>
<name>A0A249A0R1_MANHA</name>
<protein>
    <recommendedName>
        <fullName evidence="1">Phage-Barnase-EndoU-ColicinE5/D-RelE like nuclease 4 domain-containing protein</fullName>
    </recommendedName>
</protein>
<dbReference type="Proteomes" id="UP000315164">
    <property type="component" value="Unassembled WGS sequence"/>
</dbReference>
<evidence type="ECO:0000313" key="3">
    <source>
        <dbReference type="EMBL" id="TRB33705.1"/>
    </source>
</evidence>
<evidence type="ECO:0000259" key="1">
    <source>
        <dbReference type="Pfam" id="PF18813"/>
    </source>
</evidence>
<evidence type="ECO:0000313" key="2">
    <source>
        <dbReference type="EMBL" id="STY60993.1"/>
    </source>
</evidence>
<feature type="domain" description="Phage-Barnase-EndoU-ColicinE5/D-RelE like nuclease 4" evidence="1">
    <location>
        <begin position="14"/>
        <end position="163"/>
    </location>
</feature>
<keyword evidence="7" id="KW-1185">Reference proteome</keyword>
<reference evidence="6 7" key="2">
    <citation type="journal article" date="2019" name="Vet. Microbiol.">
        <title>Genetic characterization of susceptible and multi-drug resistant Mannheimia haemolytica isolated from high-risk stocker calves prior to and after antimicrobial metaphylaxis.</title>
        <authorList>
            <person name="Snyder E.R."/>
            <person name="Alvarez-Narvaez S."/>
            <person name="Credille B.C."/>
        </authorList>
    </citation>
    <scope>NUCLEOTIDE SEQUENCE [LARGE SCALE GENOMIC DNA]</scope>
    <source>
        <strain evidence="4 6">UGA-R5-128-1</strain>
        <strain evidence="3 7">UGA-R7-163-1</strain>
    </source>
</reference>
<gene>
    <name evidence="4" type="ORF">FEA53_13610</name>
    <name evidence="3" type="ORF">FEB89_13560</name>
    <name evidence="2" type="ORF">NCTC10638_02200</name>
</gene>
<proteinExistence type="predicted"/>
<dbReference type="Proteomes" id="UP000318394">
    <property type="component" value="Unassembled WGS sequence"/>
</dbReference>
<dbReference type="EMBL" id="VAJI01000067">
    <property type="protein sequence ID" value="TRB33705.1"/>
    <property type="molecule type" value="Genomic_DNA"/>
</dbReference>
<dbReference type="EMBL" id="VAJB01000065">
    <property type="protein sequence ID" value="TRB71250.1"/>
    <property type="molecule type" value="Genomic_DNA"/>
</dbReference>
<dbReference type="KEGG" id="mhay:VK67_09235"/>
<dbReference type="Proteomes" id="UP000254802">
    <property type="component" value="Unassembled WGS sequence"/>
</dbReference>
<evidence type="ECO:0000313" key="6">
    <source>
        <dbReference type="Proteomes" id="UP000315164"/>
    </source>
</evidence>
<dbReference type="InterPro" id="IPR041420">
    <property type="entry name" value="PBECR4"/>
</dbReference>
<dbReference type="EMBL" id="UGPN01000002">
    <property type="protein sequence ID" value="STY60993.1"/>
    <property type="molecule type" value="Genomic_DNA"/>
</dbReference>
<evidence type="ECO:0000313" key="7">
    <source>
        <dbReference type="Proteomes" id="UP000318394"/>
    </source>
</evidence>
<sequence length="184" mass="21093">MRKQAKLEKYIHLIEDAAKFFNSYFINKKVIYRTKTQEISIIFKRSNFMHLCGIKYTDGASEFFNAAISNNLDLAKMNVKSDGTTFLKLSLLNSVSFLLTPEMCLTEGGIYLNIRFDKSLKTKKQIFALTLINQNHVFIPNSLLNLKKMNDFPNGERVVSIKSIGLLTNEEIVFYGGCRRSDLI</sequence>
<dbReference type="OrthoDB" id="2361603at2"/>
<dbReference type="KEGG" id="mhaq:WC39_09235"/>
<evidence type="ECO:0000313" key="4">
    <source>
        <dbReference type="EMBL" id="TRB71250.1"/>
    </source>
</evidence>
<dbReference type="Pfam" id="PF18813">
    <property type="entry name" value="PBECR4"/>
    <property type="match status" value="1"/>
</dbReference>
<reference evidence="2 5" key="1">
    <citation type="submission" date="2018-06" db="EMBL/GenBank/DDBJ databases">
        <authorList>
            <consortium name="Pathogen Informatics"/>
            <person name="Doyle S."/>
        </authorList>
    </citation>
    <scope>NUCLEOTIDE SEQUENCE [LARGE SCALE GENOMIC DNA]</scope>
    <source>
        <strain evidence="2 5">NCTC10638</strain>
    </source>
</reference>
<dbReference type="AlphaFoldDB" id="A0A249A0R1"/>
<evidence type="ECO:0000313" key="5">
    <source>
        <dbReference type="Proteomes" id="UP000254802"/>
    </source>
</evidence>
<dbReference type="GeneID" id="67369552"/>
<dbReference type="STRING" id="75985.WC39_09235"/>
<accession>A0A249A0R1</accession>